<feature type="compositionally biased region" description="Basic and acidic residues" evidence="2">
    <location>
        <begin position="61"/>
        <end position="88"/>
    </location>
</feature>
<feature type="compositionally biased region" description="Basic and acidic residues" evidence="2">
    <location>
        <begin position="939"/>
        <end position="949"/>
    </location>
</feature>
<dbReference type="AlphaFoldDB" id="A0A0D2G0R9"/>
<feature type="compositionally biased region" description="Polar residues" evidence="2">
    <location>
        <begin position="461"/>
        <end position="476"/>
    </location>
</feature>
<dbReference type="STRING" id="1442369.A0A0D2G0R9"/>
<dbReference type="OrthoDB" id="240546at2759"/>
<feature type="compositionally biased region" description="Polar residues" evidence="2">
    <location>
        <begin position="889"/>
        <end position="905"/>
    </location>
</feature>
<feature type="region of interest" description="Disordered" evidence="2">
    <location>
        <begin position="362"/>
        <end position="429"/>
    </location>
</feature>
<dbReference type="GO" id="GO:0016192">
    <property type="term" value="P:vesicle-mediated transport"/>
    <property type="evidence" value="ECO:0007669"/>
    <property type="project" value="InterPro"/>
</dbReference>
<accession>A0A0D2G0R9</accession>
<reference evidence="4 5" key="1">
    <citation type="submission" date="2015-01" db="EMBL/GenBank/DDBJ databases">
        <title>The Genome Sequence of Rhinocladiella mackenzie CBS 650.93.</title>
        <authorList>
            <consortium name="The Broad Institute Genomics Platform"/>
            <person name="Cuomo C."/>
            <person name="de Hoog S."/>
            <person name="Gorbushina A."/>
            <person name="Stielow B."/>
            <person name="Teixiera M."/>
            <person name="Abouelleil A."/>
            <person name="Chapman S.B."/>
            <person name="Priest M."/>
            <person name="Young S.K."/>
            <person name="Wortman J."/>
            <person name="Nusbaum C."/>
            <person name="Birren B."/>
        </authorList>
    </citation>
    <scope>NUCLEOTIDE SEQUENCE [LARGE SCALE GENOMIC DNA]</scope>
    <source>
        <strain evidence="4 5">CBS 650.93</strain>
    </source>
</reference>
<dbReference type="InterPro" id="IPR043987">
    <property type="entry name" value="CCZ1/INTU/HSP4_longin_1"/>
</dbReference>
<feature type="compositionally biased region" description="Basic and acidic residues" evidence="2">
    <location>
        <begin position="380"/>
        <end position="401"/>
    </location>
</feature>
<feature type="compositionally biased region" description="Basic residues" evidence="2">
    <location>
        <begin position="370"/>
        <end position="379"/>
    </location>
</feature>
<dbReference type="PANTHER" id="PTHR13056:SF0">
    <property type="entry name" value="VACUOLAR FUSION PROTEIN CCZ1 HOMOLOG-RELATED"/>
    <property type="match status" value="1"/>
</dbReference>
<comment type="similarity">
    <text evidence="1">Belongs to the CCZ1 family.</text>
</comment>
<evidence type="ECO:0000256" key="1">
    <source>
        <dbReference type="ARBA" id="ARBA00005352"/>
    </source>
</evidence>
<evidence type="ECO:0000313" key="5">
    <source>
        <dbReference type="Proteomes" id="UP000053617"/>
    </source>
</evidence>
<feature type="region of interest" description="Disordered" evidence="2">
    <location>
        <begin position="882"/>
        <end position="908"/>
    </location>
</feature>
<feature type="compositionally biased region" description="Basic and acidic residues" evidence="2">
    <location>
        <begin position="506"/>
        <end position="524"/>
    </location>
</feature>
<organism evidence="4 5">
    <name type="scientific">Rhinocladiella mackenziei CBS 650.93</name>
    <dbReference type="NCBI Taxonomy" id="1442369"/>
    <lineage>
        <taxon>Eukaryota</taxon>
        <taxon>Fungi</taxon>
        <taxon>Dikarya</taxon>
        <taxon>Ascomycota</taxon>
        <taxon>Pezizomycotina</taxon>
        <taxon>Eurotiomycetes</taxon>
        <taxon>Chaetothyriomycetidae</taxon>
        <taxon>Chaetothyriales</taxon>
        <taxon>Herpotrichiellaceae</taxon>
        <taxon>Rhinocladiella</taxon>
    </lineage>
</organism>
<evidence type="ECO:0000313" key="4">
    <source>
        <dbReference type="EMBL" id="KIX08102.1"/>
    </source>
</evidence>
<dbReference type="GeneID" id="25290828"/>
<feature type="region of interest" description="Disordered" evidence="2">
    <location>
        <begin position="501"/>
        <end position="544"/>
    </location>
</feature>
<dbReference type="Pfam" id="PF19031">
    <property type="entry name" value="Intu_longin_1"/>
    <property type="match status" value="1"/>
</dbReference>
<dbReference type="PANTHER" id="PTHR13056">
    <property type="entry name" value="VACUOLAR FUSION PROTEIN CCZ1 HOMOLOG-RELATED"/>
    <property type="match status" value="1"/>
</dbReference>
<feature type="region of interest" description="Disordered" evidence="2">
    <location>
        <begin position="48"/>
        <end position="88"/>
    </location>
</feature>
<evidence type="ECO:0000256" key="2">
    <source>
        <dbReference type="SAM" id="MobiDB-lite"/>
    </source>
</evidence>
<dbReference type="Proteomes" id="UP000053617">
    <property type="component" value="Unassembled WGS sequence"/>
</dbReference>
<protein>
    <recommendedName>
        <fullName evidence="3">CCZ1/INTU/HSP4 first Longin domain-containing protein</fullName>
    </recommendedName>
</protein>
<keyword evidence="5" id="KW-1185">Reference proteome</keyword>
<feature type="compositionally biased region" description="Low complexity" evidence="2">
    <location>
        <begin position="142"/>
        <end position="165"/>
    </location>
</feature>
<feature type="region of interest" description="Disordered" evidence="2">
    <location>
        <begin position="142"/>
        <end position="170"/>
    </location>
</feature>
<dbReference type="EMBL" id="KN847476">
    <property type="protein sequence ID" value="KIX08102.1"/>
    <property type="molecule type" value="Genomic_DNA"/>
</dbReference>
<feature type="region of interest" description="Disordered" evidence="2">
    <location>
        <begin position="569"/>
        <end position="600"/>
    </location>
</feature>
<dbReference type="GO" id="GO:0035658">
    <property type="term" value="C:Mon1-Ccz1 complex"/>
    <property type="evidence" value="ECO:0007669"/>
    <property type="project" value="InterPro"/>
</dbReference>
<proteinExistence type="inferred from homology"/>
<sequence length="1006" mass="110869">MSSGSSHLRVVPAHLSYLAIYNPSLGPTDETVRDQIVFYYSKKLEDERERRRKQRASGSGKRNELSKHDQQRDSDTKEEGESEEHERLRQVGLAQGMVDFVNNFSNGAPLESIETEKSRVVLKEVEPQWWILAAIDLTKLPSTNSGASTTKKSTSSTKDTGSASTENVEFSSREVAPAPLLLAQLTQAHRGFLLHHASCLAELWKKHENNKELFCSMLSRYWTRFIWNWDVLLHGNPAVELYDAVKLAGGGELGIGVGEEEWGSGEREVLEEFVSRTEGLLDLVVGRYGDAPMAQVDGKQGTEAKVSEVSQDPEPWLGNGEDSRAQDGIIFSGVGGISRRSLAAISQWMDAIYVQGEAAYGVSENPASPPRKHRRKRKPGKDGSSRPRLDRTRQQQRDEVQLRTGSPRGTTPYLRRKAIENNATPRGIPAPLVSAVERSLNDVTAKANGKGPTQKDEDAGESTSAQSQKDQEQSSTFGAEKMMKYLSLGYGTSWTLNPKGFSTDKISQETPKEFEPYKDEDHVEGTPAAEEQLPELDPTPEVSDEEEQPFVQRLEQSIGRFLIGLSGDLENAEFEDEANDETTDRGSEVNENEEAASSASTKISNRIFLRTLVMEMSPSRFSKLSTVDNTLPQPSVFNSETPSSKGNTSAAATADGSRPAVTNEKVQVAVYVHQPFIFVFLFQLQTPNLTVPGFYRAIHHTLGPLQKSLLRSTDPERWRERVKETLQPGSNSFPNREPSPAAVLGSKSLLEIYDLVYDPSKGTIRTSIPNIPLPGSLAAEGLHRAQQQLRPITVSGSWYTLGIPIGSSSSSTSPSGGSTLVKSEWTRIEALNVHAHILNIWATTREQRVGTGRSRQGNAELERTVKTARGWWIVWMRALSPRGKHGGANNETGEKQTSQNWSTYHSDCDKSDCQTNGMVATEAILVRRSPQHHASSGRETSRSRSDSRRAGSAGRWLLREQPRNREVSGTGYGNGASSGTTNAKDVSEGVGVDARKWVEGLIRLSM</sequence>
<dbReference type="RefSeq" id="XP_013275238.1">
    <property type="nucleotide sequence ID" value="XM_013419784.1"/>
</dbReference>
<feature type="region of interest" description="Disordered" evidence="2">
    <location>
        <begin position="295"/>
        <end position="324"/>
    </location>
</feature>
<dbReference type="VEuPathDB" id="FungiDB:Z518_02757"/>
<feature type="compositionally biased region" description="Basic and acidic residues" evidence="2">
    <location>
        <begin position="957"/>
        <end position="966"/>
    </location>
</feature>
<dbReference type="HOGENOM" id="CLU_009628_0_0_1"/>
<dbReference type="InterPro" id="IPR013176">
    <property type="entry name" value="Ccz1"/>
</dbReference>
<gene>
    <name evidence="4" type="ORF">Z518_02757</name>
</gene>
<feature type="domain" description="CCZ1/INTU/HSP4 first Longin" evidence="3">
    <location>
        <begin position="81"/>
        <end position="139"/>
    </location>
</feature>
<feature type="region of interest" description="Disordered" evidence="2">
    <location>
        <begin position="444"/>
        <end position="476"/>
    </location>
</feature>
<feature type="region of interest" description="Disordered" evidence="2">
    <location>
        <begin position="926"/>
        <end position="987"/>
    </location>
</feature>
<feature type="region of interest" description="Disordered" evidence="2">
    <location>
        <begin position="625"/>
        <end position="659"/>
    </location>
</feature>
<name>A0A0D2G0R9_9EURO</name>
<feature type="compositionally biased region" description="Acidic residues" evidence="2">
    <location>
        <begin position="570"/>
        <end position="581"/>
    </location>
</feature>
<evidence type="ECO:0000259" key="3">
    <source>
        <dbReference type="Pfam" id="PF19031"/>
    </source>
</evidence>
<feature type="compositionally biased region" description="Polar residues" evidence="2">
    <location>
        <begin position="625"/>
        <end position="651"/>
    </location>
</feature>